<evidence type="ECO:0000256" key="17">
    <source>
        <dbReference type="ARBA" id="ARBA00049628"/>
    </source>
</evidence>
<sequence length="458" mass="48574">MLNAMNRLSIVILAAGKGKRMYSALPKVLHPIGGEPMLKRVIRTARELSPANLVVVYGHGGEKVRETIADNDVKWAEQAEQLGTGHALKMALPLLPADGRTLVLYGDVPLTRASTLQTLLEAAGDGAAVLTDMLDKPTGYGRIVRDANDRVVGIVEEKDCSEEQRRIREINTGMLVLPNAKLGAWLDALKNSNAQGEYYLTDVIGLAARDGLDVAGVAVADSWEAAGVNNKVQLAELERILQRNQAHALLEAGVGLADPARIDIRGTLRCGKDVSIDVNCVFEGDVALGDNVRIGPNCVLKNVNVADGADIAAFSHLENAVVGEACKIGPYARLRPGAELFDHVHIGNFVEVKKSRIGSGSKVNHLTYIGDASIGSKVNVGAGCVTVNYNGVDKFLTTIEDNVFVGSGTMMVAPVTLEAGSTVGAGSVITRNAPAGELTVGRARQVTIAGWKRPEKKQ</sequence>
<keyword evidence="13 18" id="KW-0012">Acyltransferase</keyword>
<evidence type="ECO:0000256" key="10">
    <source>
        <dbReference type="ARBA" id="ARBA00022960"/>
    </source>
</evidence>
<evidence type="ECO:0000259" key="20">
    <source>
        <dbReference type="Pfam" id="PF25087"/>
    </source>
</evidence>
<keyword evidence="14 18" id="KW-0961">Cell wall biogenesis/degradation</keyword>
<evidence type="ECO:0000259" key="19">
    <source>
        <dbReference type="Pfam" id="PF12804"/>
    </source>
</evidence>
<feature type="region of interest" description="Linker" evidence="18">
    <location>
        <begin position="232"/>
        <end position="252"/>
    </location>
</feature>
<dbReference type="GO" id="GO:0009252">
    <property type="term" value="P:peptidoglycan biosynthetic process"/>
    <property type="evidence" value="ECO:0007669"/>
    <property type="project" value="UniProtKB-UniRule"/>
</dbReference>
<keyword evidence="7 18" id="KW-0479">Metal-binding</keyword>
<evidence type="ECO:0000256" key="3">
    <source>
        <dbReference type="ARBA" id="ARBA00007947"/>
    </source>
</evidence>
<comment type="cofactor">
    <cofactor evidence="18">
        <name>Mg(2+)</name>
        <dbReference type="ChEBI" id="CHEBI:18420"/>
    </cofactor>
    <text evidence="18">Binds 1 Mg(2+) ion per subunit.</text>
</comment>
<dbReference type="HAMAP" id="MF_01631">
    <property type="entry name" value="GlmU"/>
    <property type="match status" value="1"/>
</dbReference>
<comment type="caution">
    <text evidence="21">The sequence shown here is derived from an EMBL/GenBank/DDBJ whole genome shotgun (WGS) entry which is preliminary data.</text>
</comment>
<dbReference type="GO" id="GO:0008360">
    <property type="term" value="P:regulation of cell shape"/>
    <property type="evidence" value="ECO:0007669"/>
    <property type="project" value="UniProtKB-KW"/>
</dbReference>
<dbReference type="NCBIfam" id="TIGR01173">
    <property type="entry name" value="glmU"/>
    <property type="match status" value="1"/>
</dbReference>
<evidence type="ECO:0000256" key="5">
    <source>
        <dbReference type="ARBA" id="ARBA00022679"/>
    </source>
</evidence>
<dbReference type="GO" id="GO:0000287">
    <property type="term" value="F:magnesium ion binding"/>
    <property type="evidence" value="ECO:0007669"/>
    <property type="project" value="UniProtKB-UniRule"/>
</dbReference>
<feature type="binding site" evidence="18">
    <location>
        <position position="407"/>
    </location>
    <ligand>
        <name>acetyl-CoA</name>
        <dbReference type="ChEBI" id="CHEBI:57288"/>
    </ligand>
</feature>
<keyword evidence="22" id="KW-1185">Reference proteome</keyword>
<comment type="pathway">
    <text evidence="18">Nucleotide-sugar biosynthesis; UDP-N-acetyl-alpha-D-glucosamine biosynthesis; UDP-N-acetyl-alpha-D-glucosamine from N-acetyl-alpha-D-glucosamine 1-phosphate: step 1/1.</text>
</comment>
<gene>
    <name evidence="18 21" type="primary">glmU</name>
    <name evidence="21" type="ORF">GCM10011289_17890</name>
</gene>
<feature type="region of interest" description="Pyrophosphorylase" evidence="18">
    <location>
        <begin position="1"/>
        <end position="231"/>
    </location>
</feature>
<dbReference type="SUPFAM" id="SSF51161">
    <property type="entry name" value="Trimeric LpxA-like enzymes"/>
    <property type="match status" value="1"/>
</dbReference>
<feature type="binding site" evidence="18">
    <location>
        <position position="78"/>
    </location>
    <ligand>
        <name>UDP-N-acetyl-alpha-D-glucosamine</name>
        <dbReference type="ChEBI" id="CHEBI:57705"/>
    </ligand>
</feature>
<comment type="function">
    <text evidence="17 18">Catalyzes the last two sequential reactions in the de novo biosynthetic pathway for UDP-N-acetylglucosamine (UDP-GlcNAc). The C-terminal domain catalyzes the transfer of acetyl group from acetyl coenzyme A to glucosamine-1-phosphate (GlcN-1-P) to produce N-acetylglucosamine-1-phosphate (GlcNAc-1-P), which is converted into UDP-GlcNAc by the transfer of uridine 5-monophosphate (from uridine 5-triphosphate), a reaction catalyzed by the N-terminal domain.</text>
</comment>
<dbReference type="PANTHER" id="PTHR43584">
    <property type="entry name" value="NUCLEOTIDYL TRANSFERASE"/>
    <property type="match status" value="1"/>
</dbReference>
<dbReference type="AlphaFoldDB" id="A0A918P2L6"/>
<evidence type="ECO:0000256" key="16">
    <source>
        <dbReference type="ARBA" id="ARBA00048493"/>
    </source>
</evidence>
<keyword evidence="12 18" id="KW-0511">Multifunctional enzyme</keyword>
<comment type="subcellular location">
    <subcellularLocation>
        <location evidence="1 18">Cytoplasm</location>
    </subcellularLocation>
</comment>
<comment type="pathway">
    <text evidence="18">Bacterial outer membrane biogenesis; LPS lipid A biosynthesis.</text>
</comment>
<reference evidence="21" key="2">
    <citation type="submission" date="2020-09" db="EMBL/GenBank/DDBJ databases">
        <authorList>
            <person name="Sun Q."/>
            <person name="Kim S."/>
        </authorList>
    </citation>
    <scope>NUCLEOTIDE SEQUENCE</scope>
    <source>
        <strain evidence="21">KCTC 32182</strain>
    </source>
</reference>
<comment type="catalytic activity">
    <reaction evidence="15 18">
        <text>alpha-D-glucosamine 1-phosphate + acetyl-CoA = N-acetyl-alpha-D-glucosamine 1-phosphate + CoA + H(+)</text>
        <dbReference type="Rhea" id="RHEA:13725"/>
        <dbReference type="ChEBI" id="CHEBI:15378"/>
        <dbReference type="ChEBI" id="CHEBI:57287"/>
        <dbReference type="ChEBI" id="CHEBI:57288"/>
        <dbReference type="ChEBI" id="CHEBI:57776"/>
        <dbReference type="ChEBI" id="CHEBI:58516"/>
        <dbReference type="EC" id="2.3.1.157"/>
    </reaction>
</comment>
<dbReference type="InterPro" id="IPR029044">
    <property type="entry name" value="Nucleotide-diphossugar_trans"/>
</dbReference>
<dbReference type="CDD" id="cd03353">
    <property type="entry name" value="LbH_GlmU_C"/>
    <property type="match status" value="1"/>
</dbReference>
<evidence type="ECO:0000313" key="22">
    <source>
        <dbReference type="Proteomes" id="UP000645257"/>
    </source>
</evidence>
<evidence type="ECO:0000256" key="4">
    <source>
        <dbReference type="ARBA" id="ARBA00022490"/>
    </source>
</evidence>
<dbReference type="GO" id="GO:0006048">
    <property type="term" value="P:UDP-N-acetylglucosamine biosynthetic process"/>
    <property type="evidence" value="ECO:0007669"/>
    <property type="project" value="InterPro"/>
</dbReference>
<dbReference type="CDD" id="cd02540">
    <property type="entry name" value="GT2_GlmU_N_bac"/>
    <property type="match status" value="1"/>
</dbReference>
<dbReference type="GO" id="GO:0009245">
    <property type="term" value="P:lipid A biosynthetic process"/>
    <property type="evidence" value="ECO:0007669"/>
    <property type="project" value="UniProtKB-UniRule"/>
</dbReference>
<evidence type="ECO:0000256" key="14">
    <source>
        <dbReference type="ARBA" id="ARBA00023316"/>
    </source>
</evidence>
<feature type="binding site" evidence="18">
    <location>
        <position position="229"/>
    </location>
    <ligand>
        <name>UDP-N-acetyl-alpha-D-glucosamine</name>
        <dbReference type="ChEBI" id="CHEBI:57705"/>
    </ligand>
</feature>
<dbReference type="Pfam" id="PF12804">
    <property type="entry name" value="NTP_transf_3"/>
    <property type="match status" value="1"/>
</dbReference>
<keyword evidence="9 18" id="KW-0460">Magnesium</keyword>
<dbReference type="Pfam" id="PF14602">
    <property type="entry name" value="Hexapep_2"/>
    <property type="match status" value="1"/>
</dbReference>
<dbReference type="EC" id="2.7.7.23" evidence="18"/>
<feature type="binding site" evidence="18">
    <location>
        <position position="171"/>
    </location>
    <ligand>
        <name>UDP-N-acetyl-alpha-D-glucosamine</name>
        <dbReference type="ChEBI" id="CHEBI:57705"/>
    </ligand>
</feature>
<feature type="binding site" evidence="18">
    <location>
        <begin position="83"/>
        <end position="84"/>
    </location>
    <ligand>
        <name>UDP-N-acetyl-alpha-D-glucosamine</name>
        <dbReference type="ChEBI" id="CHEBI:57705"/>
    </ligand>
</feature>
<evidence type="ECO:0000256" key="8">
    <source>
        <dbReference type="ARBA" id="ARBA00022737"/>
    </source>
</evidence>
<comment type="pathway">
    <text evidence="18">Nucleotide-sugar biosynthesis; UDP-N-acetyl-alpha-D-glucosamine biosynthesis; N-acetyl-alpha-D-glucosamine 1-phosphate from alpha-D-glucosamine 6-phosphate (route II): step 2/2.</text>
</comment>
<feature type="domain" description="MobA-like NTP transferase" evidence="19">
    <location>
        <begin position="11"/>
        <end position="130"/>
    </location>
</feature>
<evidence type="ECO:0000256" key="18">
    <source>
        <dbReference type="HAMAP-Rule" id="MF_01631"/>
    </source>
</evidence>
<feature type="binding site" evidence="18">
    <location>
        <position position="229"/>
    </location>
    <ligand>
        <name>Mg(2+)</name>
        <dbReference type="ChEBI" id="CHEBI:18420"/>
    </ligand>
</feature>
<evidence type="ECO:0000256" key="2">
    <source>
        <dbReference type="ARBA" id="ARBA00007707"/>
    </source>
</evidence>
<dbReference type="InterPro" id="IPR001451">
    <property type="entry name" value="Hexapep"/>
</dbReference>
<dbReference type="EMBL" id="BMYX01000009">
    <property type="protein sequence ID" value="GGY15142.1"/>
    <property type="molecule type" value="Genomic_DNA"/>
</dbReference>
<feature type="binding site" evidence="18">
    <location>
        <begin position="388"/>
        <end position="389"/>
    </location>
    <ligand>
        <name>acetyl-CoA</name>
        <dbReference type="ChEBI" id="CHEBI:57288"/>
    </ligand>
</feature>
<evidence type="ECO:0000256" key="1">
    <source>
        <dbReference type="ARBA" id="ARBA00004496"/>
    </source>
</evidence>
<keyword evidence="5 18" id="KW-0808">Transferase</keyword>
<proteinExistence type="inferred from homology"/>
<evidence type="ECO:0000256" key="13">
    <source>
        <dbReference type="ARBA" id="ARBA00023315"/>
    </source>
</evidence>
<feature type="binding site" evidence="18">
    <location>
        <position position="353"/>
    </location>
    <ligand>
        <name>UDP-N-acetyl-alpha-D-glucosamine</name>
        <dbReference type="ChEBI" id="CHEBI:57705"/>
    </ligand>
</feature>
<evidence type="ECO:0000313" key="21">
    <source>
        <dbReference type="EMBL" id="GGY15142.1"/>
    </source>
</evidence>
<dbReference type="Pfam" id="PF25087">
    <property type="entry name" value="GMPPB_C"/>
    <property type="match status" value="1"/>
</dbReference>
<feature type="binding site" evidence="18">
    <location>
        <position position="107"/>
    </location>
    <ligand>
        <name>Mg(2+)</name>
        <dbReference type="ChEBI" id="CHEBI:18420"/>
    </ligand>
</feature>
<feature type="domain" description="Mannose-1-phosphate guanyltransferase C-terminal" evidence="20">
    <location>
        <begin position="270"/>
        <end position="335"/>
    </location>
</feature>
<dbReference type="InterPro" id="IPR005882">
    <property type="entry name" value="Bifunctional_GlmU"/>
</dbReference>
<dbReference type="InterPro" id="IPR025877">
    <property type="entry name" value="MobA-like_NTP_Trfase"/>
</dbReference>
<comment type="similarity">
    <text evidence="3 18">In the N-terminal section; belongs to the N-acetylglucosamine-1-phosphate uridyltransferase family.</text>
</comment>
<dbReference type="GO" id="GO:0016020">
    <property type="term" value="C:membrane"/>
    <property type="evidence" value="ECO:0007669"/>
    <property type="project" value="GOC"/>
</dbReference>
<comment type="subunit">
    <text evidence="18">Homotrimer.</text>
</comment>
<comment type="similarity">
    <text evidence="2 18">In the C-terminal section; belongs to the transferase hexapeptide repeat family.</text>
</comment>
<comment type="catalytic activity">
    <reaction evidence="16 18">
        <text>N-acetyl-alpha-D-glucosamine 1-phosphate + UTP + H(+) = UDP-N-acetyl-alpha-D-glucosamine + diphosphate</text>
        <dbReference type="Rhea" id="RHEA:13509"/>
        <dbReference type="ChEBI" id="CHEBI:15378"/>
        <dbReference type="ChEBI" id="CHEBI:33019"/>
        <dbReference type="ChEBI" id="CHEBI:46398"/>
        <dbReference type="ChEBI" id="CHEBI:57705"/>
        <dbReference type="ChEBI" id="CHEBI:57776"/>
        <dbReference type="EC" id="2.7.7.23"/>
    </reaction>
</comment>
<dbReference type="Proteomes" id="UP000645257">
    <property type="component" value="Unassembled WGS sequence"/>
</dbReference>
<keyword evidence="11 18" id="KW-0573">Peptidoglycan synthesis</keyword>
<dbReference type="SUPFAM" id="SSF53448">
    <property type="entry name" value="Nucleotide-diphospho-sugar transferases"/>
    <property type="match status" value="1"/>
</dbReference>
<evidence type="ECO:0000256" key="12">
    <source>
        <dbReference type="ARBA" id="ARBA00023268"/>
    </source>
</evidence>
<feature type="binding site" evidence="18">
    <location>
        <position position="442"/>
    </location>
    <ligand>
        <name>acetyl-CoA</name>
        <dbReference type="ChEBI" id="CHEBI:57288"/>
    </ligand>
</feature>
<evidence type="ECO:0000256" key="9">
    <source>
        <dbReference type="ARBA" id="ARBA00022842"/>
    </source>
</evidence>
<protein>
    <recommendedName>
        <fullName evidence="18">Bifunctional protein GlmU</fullName>
    </recommendedName>
    <domain>
        <recommendedName>
            <fullName evidence="18">UDP-N-acetylglucosamine pyrophosphorylase</fullName>
            <ecNumber evidence="18">2.7.7.23</ecNumber>
        </recommendedName>
        <alternativeName>
            <fullName evidence="18">N-acetylglucosamine-1-phosphate uridyltransferase</fullName>
        </alternativeName>
    </domain>
    <domain>
        <recommendedName>
            <fullName evidence="18">Glucosamine-1-phosphate N-acetyltransferase</fullName>
            <ecNumber evidence="18">2.3.1.157</ecNumber>
        </recommendedName>
    </domain>
</protein>
<feature type="binding site" evidence="18">
    <location>
        <position position="335"/>
    </location>
    <ligand>
        <name>UDP-N-acetyl-alpha-D-glucosamine</name>
        <dbReference type="ChEBI" id="CHEBI:57705"/>
    </ligand>
</feature>
<feature type="binding site" evidence="18">
    <location>
        <begin position="13"/>
        <end position="16"/>
    </location>
    <ligand>
        <name>UDP-N-acetyl-alpha-D-glucosamine</name>
        <dbReference type="ChEBI" id="CHEBI:57705"/>
    </ligand>
</feature>
<dbReference type="PANTHER" id="PTHR43584:SF3">
    <property type="entry name" value="BIFUNCTIONAL PROTEIN GLMU"/>
    <property type="match status" value="1"/>
</dbReference>
<accession>A0A918P2L6</accession>
<feature type="binding site" evidence="18">
    <location>
        <position position="425"/>
    </location>
    <ligand>
        <name>acetyl-CoA</name>
        <dbReference type="ChEBI" id="CHEBI:57288"/>
    </ligand>
</feature>
<keyword evidence="8 18" id="KW-0677">Repeat</keyword>
<keyword evidence="4 18" id="KW-0963">Cytoplasm</keyword>
<feature type="binding site" evidence="18">
    <location>
        <position position="156"/>
    </location>
    <ligand>
        <name>UDP-N-acetyl-alpha-D-glucosamine</name>
        <dbReference type="ChEBI" id="CHEBI:57705"/>
    </ligand>
</feature>
<organism evidence="21 22">
    <name type="scientific">Paludibacterium paludis</name>
    <dbReference type="NCBI Taxonomy" id="1225769"/>
    <lineage>
        <taxon>Bacteria</taxon>
        <taxon>Pseudomonadati</taxon>
        <taxon>Pseudomonadota</taxon>
        <taxon>Betaproteobacteria</taxon>
        <taxon>Neisseriales</taxon>
        <taxon>Chromobacteriaceae</taxon>
        <taxon>Paludibacterium</taxon>
    </lineage>
</organism>
<feature type="region of interest" description="N-acetyltransferase" evidence="18">
    <location>
        <begin position="253"/>
        <end position="458"/>
    </location>
</feature>
<dbReference type="GO" id="GO:0005737">
    <property type="term" value="C:cytoplasm"/>
    <property type="evidence" value="ECO:0007669"/>
    <property type="project" value="UniProtKB-SubCell"/>
</dbReference>
<name>A0A918P2L6_9NEIS</name>
<dbReference type="GO" id="GO:0003977">
    <property type="term" value="F:UDP-N-acetylglucosamine diphosphorylase activity"/>
    <property type="evidence" value="ECO:0007669"/>
    <property type="project" value="UniProtKB-UniRule"/>
</dbReference>
<feature type="active site" description="Proton acceptor" evidence="18">
    <location>
        <position position="365"/>
    </location>
</feature>
<feature type="binding site" evidence="18">
    <location>
        <position position="382"/>
    </location>
    <ligand>
        <name>acetyl-CoA</name>
        <dbReference type="ChEBI" id="CHEBI:57288"/>
    </ligand>
</feature>
<evidence type="ECO:0000256" key="6">
    <source>
        <dbReference type="ARBA" id="ARBA00022695"/>
    </source>
</evidence>
<dbReference type="InterPro" id="IPR056729">
    <property type="entry name" value="GMPPB_C"/>
</dbReference>
<evidence type="ECO:0000256" key="11">
    <source>
        <dbReference type="ARBA" id="ARBA00022984"/>
    </source>
</evidence>
<dbReference type="EC" id="2.3.1.157" evidence="18"/>
<dbReference type="GO" id="GO:0071555">
    <property type="term" value="P:cell wall organization"/>
    <property type="evidence" value="ECO:0007669"/>
    <property type="project" value="UniProtKB-KW"/>
</dbReference>
<reference evidence="21" key="1">
    <citation type="journal article" date="2014" name="Int. J. Syst. Evol. Microbiol.">
        <title>Complete genome sequence of Corynebacterium casei LMG S-19264T (=DSM 44701T), isolated from a smear-ripened cheese.</title>
        <authorList>
            <consortium name="US DOE Joint Genome Institute (JGI-PGF)"/>
            <person name="Walter F."/>
            <person name="Albersmeier A."/>
            <person name="Kalinowski J."/>
            <person name="Ruckert C."/>
        </authorList>
    </citation>
    <scope>NUCLEOTIDE SEQUENCE</scope>
    <source>
        <strain evidence="21">KCTC 32182</strain>
    </source>
</reference>
<dbReference type="Gene3D" id="3.90.550.10">
    <property type="entry name" value="Spore Coat Polysaccharide Biosynthesis Protein SpsA, Chain A"/>
    <property type="match status" value="1"/>
</dbReference>
<dbReference type="InterPro" id="IPR038009">
    <property type="entry name" value="GlmU_C_LbH"/>
</dbReference>
<feature type="binding site" evidence="18">
    <location>
        <position position="379"/>
    </location>
    <ligand>
        <name>UDP-N-acetyl-alpha-D-glucosamine</name>
        <dbReference type="ChEBI" id="CHEBI:57705"/>
    </ligand>
</feature>
<feature type="binding site" evidence="18">
    <location>
        <position position="368"/>
    </location>
    <ligand>
        <name>UDP-N-acetyl-alpha-D-glucosamine</name>
        <dbReference type="ChEBI" id="CHEBI:57705"/>
    </ligand>
</feature>
<keyword evidence="6 18" id="KW-0548">Nucleotidyltransferase</keyword>
<feature type="binding site" evidence="18">
    <location>
        <position position="141"/>
    </location>
    <ligand>
        <name>UDP-N-acetyl-alpha-D-glucosamine</name>
        <dbReference type="ChEBI" id="CHEBI:57705"/>
    </ligand>
</feature>
<dbReference type="InterPro" id="IPR050065">
    <property type="entry name" value="GlmU-like"/>
</dbReference>
<dbReference type="GO" id="GO:0019134">
    <property type="term" value="F:glucosamine-1-phosphate N-acetyltransferase activity"/>
    <property type="evidence" value="ECO:0007669"/>
    <property type="project" value="UniProtKB-UniRule"/>
</dbReference>
<dbReference type="Gene3D" id="2.160.10.10">
    <property type="entry name" value="Hexapeptide repeat proteins"/>
    <property type="match status" value="1"/>
</dbReference>
<feature type="binding site" evidence="18">
    <location>
        <begin position="105"/>
        <end position="107"/>
    </location>
    <ligand>
        <name>UDP-N-acetyl-alpha-D-glucosamine</name>
        <dbReference type="ChEBI" id="CHEBI:57705"/>
    </ligand>
</feature>
<keyword evidence="10 18" id="KW-0133">Cell shape</keyword>
<evidence type="ECO:0000256" key="7">
    <source>
        <dbReference type="ARBA" id="ARBA00022723"/>
    </source>
</evidence>
<evidence type="ECO:0000256" key="15">
    <source>
        <dbReference type="ARBA" id="ARBA00048247"/>
    </source>
</evidence>
<dbReference type="GO" id="GO:0000902">
    <property type="term" value="P:cell morphogenesis"/>
    <property type="evidence" value="ECO:0007669"/>
    <property type="project" value="UniProtKB-UniRule"/>
</dbReference>
<dbReference type="InterPro" id="IPR011004">
    <property type="entry name" value="Trimer_LpxA-like_sf"/>
</dbReference>
<feature type="binding site" evidence="18">
    <location>
        <position position="27"/>
    </location>
    <ligand>
        <name>UDP-N-acetyl-alpha-D-glucosamine</name>
        <dbReference type="ChEBI" id="CHEBI:57705"/>
    </ligand>
</feature>